<protein>
    <submittedName>
        <fullName evidence="2">Uncharacterized protein</fullName>
    </submittedName>
</protein>
<dbReference type="EMBL" id="JACHLN010000005">
    <property type="protein sequence ID" value="MBB4841366.1"/>
    <property type="molecule type" value="Genomic_DNA"/>
</dbReference>
<evidence type="ECO:0000313" key="3">
    <source>
        <dbReference type="Proteomes" id="UP000575241"/>
    </source>
</evidence>
<sequence length="90" mass="9077">MRVGLTGLAIVAVMIALASAIGNWRTRETAVSAIGGANVSVVANMTAVGNSLGEKIKDEPLAELGAAPSTTTTEKTDPAEAAPQQNGESR</sequence>
<evidence type="ECO:0000256" key="1">
    <source>
        <dbReference type="SAM" id="MobiDB-lite"/>
    </source>
</evidence>
<keyword evidence="3" id="KW-1185">Reference proteome</keyword>
<accession>A0A7W7NUT4</accession>
<dbReference type="RefSeq" id="WP_311768533.1">
    <property type="nucleotide sequence ID" value="NZ_JACHLN010000005.1"/>
</dbReference>
<proteinExistence type="predicted"/>
<comment type="caution">
    <text evidence="2">The sequence shown here is derived from an EMBL/GenBank/DDBJ whole genome shotgun (WGS) entry which is preliminary data.</text>
</comment>
<feature type="region of interest" description="Disordered" evidence="1">
    <location>
        <begin position="59"/>
        <end position="90"/>
    </location>
</feature>
<reference evidence="2 3" key="1">
    <citation type="submission" date="2020-08" db="EMBL/GenBank/DDBJ databases">
        <title>Functional genomics of gut bacteria from endangered species of beetles.</title>
        <authorList>
            <person name="Carlos-Shanley C."/>
        </authorList>
    </citation>
    <scope>NUCLEOTIDE SEQUENCE [LARGE SCALE GENOMIC DNA]</scope>
    <source>
        <strain evidence="2 3">S00224</strain>
    </source>
</reference>
<evidence type="ECO:0000313" key="2">
    <source>
        <dbReference type="EMBL" id="MBB4841366.1"/>
    </source>
</evidence>
<name>A0A7W7NUT4_9SPHN</name>
<dbReference type="AlphaFoldDB" id="A0A7W7NUT4"/>
<dbReference type="Proteomes" id="UP000575241">
    <property type="component" value="Unassembled WGS sequence"/>
</dbReference>
<organism evidence="2 3">
    <name type="scientific">Sphingomonas kyeonggiensis</name>
    <dbReference type="NCBI Taxonomy" id="1268553"/>
    <lineage>
        <taxon>Bacteria</taxon>
        <taxon>Pseudomonadati</taxon>
        <taxon>Pseudomonadota</taxon>
        <taxon>Alphaproteobacteria</taxon>
        <taxon>Sphingomonadales</taxon>
        <taxon>Sphingomonadaceae</taxon>
        <taxon>Sphingomonas</taxon>
    </lineage>
</organism>
<gene>
    <name evidence="2" type="ORF">HNP52_004468</name>
</gene>